<dbReference type="Proteomes" id="UP001465976">
    <property type="component" value="Unassembled WGS sequence"/>
</dbReference>
<feature type="compositionally biased region" description="Polar residues" evidence="1">
    <location>
        <begin position="80"/>
        <end position="106"/>
    </location>
</feature>
<evidence type="ECO:0000256" key="1">
    <source>
        <dbReference type="SAM" id="MobiDB-lite"/>
    </source>
</evidence>
<protein>
    <recommendedName>
        <fullName evidence="4">Fork-head domain-containing protein</fullName>
    </recommendedName>
</protein>
<proteinExistence type="predicted"/>
<feature type="region of interest" description="Disordered" evidence="1">
    <location>
        <begin position="33"/>
        <end position="57"/>
    </location>
</feature>
<evidence type="ECO:0000313" key="2">
    <source>
        <dbReference type="EMBL" id="KAL0575841.1"/>
    </source>
</evidence>
<feature type="region of interest" description="Disordered" evidence="1">
    <location>
        <begin position="78"/>
        <end position="193"/>
    </location>
</feature>
<dbReference type="EMBL" id="JBAHYK010000269">
    <property type="protein sequence ID" value="KAL0575841.1"/>
    <property type="molecule type" value="Genomic_DNA"/>
</dbReference>
<accession>A0ABR3FKB8</accession>
<comment type="caution">
    <text evidence="2">The sequence shown here is derived from an EMBL/GenBank/DDBJ whole genome shotgun (WGS) entry which is preliminary data.</text>
</comment>
<evidence type="ECO:0000313" key="3">
    <source>
        <dbReference type="Proteomes" id="UP001465976"/>
    </source>
</evidence>
<sequence length="193" mass="21639">MLSFKRAFVKSREKDHSGRHYWELDFDHLDNGYKRERRRGPSGNTKKQTKRTVRRAKDTPDDLCWGEYLEDGVLLKEESASPSPQCERINTQVDSRTIPSSSSGRTSGHHNERSRHSPLQWRAPIPRHQSTPNVGYTPTLSTSGPIYLYPVGHSSLTPPSTTTGQSGTTGRLPSLYTPRSPRVVGSSELVPQA</sequence>
<reference evidence="2 3" key="1">
    <citation type="submission" date="2024-02" db="EMBL/GenBank/DDBJ databases">
        <title>A draft genome for the cacao thread blight pathogen Marasmius crinis-equi.</title>
        <authorList>
            <person name="Cohen S.P."/>
            <person name="Baruah I.K."/>
            <person name="Amoako-Attah I."/>
            <person name="Bukari Y."/>
            <person name="Meinhardt L.W."/>
            <person name="Bailey B.A."/>
        </authorList>
    </citation>
    <scope>NUCLEOTIDE SEQUENCE [LARGE SCALE GENOMIC DNA]</scope>
    <source>
        <strain evidence="2 3">GH-76</strain>
    </source>
</reference>
<name>A0ABR3FKB8_9AGAR</name>
<keyword evidence="3" id="KW-1185">Reference proteome</keyword>
<organism evidence="2 3">
    <name type="scientific">Marasmius crinis-equi</name>
    <dbReference type="NCBI Taxonomy" id="585013"/>
    <lineage>
        <taxon>Eukaryota</taxon>
        <taxon>Fungi</taxon>
        <taxon>Dikarya</taxon>
        <taxon>Basidiomycota</taxon>
        <taxon>Agaricomycotina</taxon>
        <taxon>Agaricomycetes</taxon>
        <taxon>Agaricomycetidae</taxon>
        <taxon>Agaricales</taxon>
        <taxon>Marasmiineae</taxon>
        <taxon>Marasmiaceae</taxon>
        <taxon>Marasmius</taxon>
    </lineage>
</organism>
<feature type="compositionally biased region" description="Polar residues" evidence="1">
    <location>
        <begin position="128"/>
        <end position="144"/>
    </location>
</feature>
<feature type="compositionally biased region" description="Low complexity" evidence="1">
    <location>
        <begin position="152"/>
        <end position="170"/>
    </location>
</feature>
<evidence type="ECO:0008006" key="4">
    <source>
        <dbReference type="Google" id="ProtNLM"/>
    </source>
</evidence>
<gene>
    <name evidence="2" type="ORF">V5O48_006131</name>
</gene>